<feature type="compositionally biased region" description="Pro residues" evidence="2">
    <location>
        <begin position="75"/>
        <end position="84"/>
    </location>
</feature>
<proteinExistence type="predicted"/>
<organism evidence="4 5">
    <name type="scientific">Lineolata rhizophorae</name>
    <dbReference type="NCBI Taxonomy" id="578093"/>
    <lineage>
        <taxon>Eukaryota</taxon>
        <taxon>Fungi</taxon>
        <taxon>Dikarya</taxon>
        <taxon>Ascomycota</taxon>
        <taxon>Pezizomycotina</taxon>
        <taxon>Dothideomycetes</taxon>
        <taxon>Dothideomycetes incertae sedis</taxon>
        <taxon>Lineolatales</taxon>
        <taxon>Lineolataceae</taxon>
        <taxon>Lineolata</taxon>
    </lineage>
</organism>
<gene>
    <name evidence="4" type="ORF">BDY21DRAFT_136724</name>
</gene>
<dbReference type="Proteomes" id="UP000799766">
    <property type="component" value="Unassembled WGS sequence"/>
</dbReference>
<dbReference type="GO" id="GO:0008270">
    <property type="term" value="F:zinc ion binding"/>
    <property type="evidence" value="ECO:0007669"/>
    <property type="project" value="InterPro"/>
</dbReference>
<name>A0A6A6PB76_9PEZI</name>
<dbReference type="InterPro" id="IPR001138">
    <property type="entry name" value="Zn2Cys6_DnaBD"/>
</dbReference>
<feature type="compositionally biased region" description="Low complexity" evidence="2">
    <location>
        <begin position="85"/>
        <end position="103"/>
    </location>
</feature>
<reference evidence="4" key="1">
    <citation type="journal article" date="2020" name="Stud. Mycol.">
        <title>101 Dothideomycetes genomes: a test case for predicting lifestyles and emergence of pathogens.</title>
        <authorList>
            <person name="Haridas S."/>
            <person name="Albert R."/>
            <person name="Binder M."/>
            <person name="Bloem J."/>
            <person name="Labutti K."/>
            <person name="Salamov A."/>
            <person name="Andreopoulos B."/>
            <person name="Baker S."/>
            <person name="Barry K."/>
            <person name="Bills G."/>
            <person name="Bluhm B."/>
            <person name="Cannon C."/>
            <person name="Castanera R."/>
            <person name="Culley D."/>
            <person name="Daum C."/>
            <person name="Ezra D."/>
            <person name="Gonzalez J."/>
            <person name="Henrissat B."/>
            <person name="Kuo A."/>
            <person name="Liang C."/>
            <person name="Lipzen A."/>
            <person name="Lutzoni F."/>
            <person name="Magnuson J."/>
            <person name="Mondo S."/>
            <person name="Nolan M."/>
            <person name="Ohm R."/>
            <person name="Pangilinan J."/>
            <person name="Park H.-J."/>
            <person name="Ramirez L."/>
            <person name="Alfaro M."/>
            <person name="Sun H."/>
            <person name="Tritt A."/>
            <person name="Yoshinaga Y."/>
            <person name="Zwiers L.-H."/>
            <person name="Turgeon B."/>
            <person name="Goodwin S."/>
            <person name="Spatafora J."/>
            <person name="Crous P."/>
            <person name="Grigoriev I."/>
        </authorList>
    </citation>
    <scope>NUCLEOTIDE SEQUENCE</scope>
    <source>
        <strain evidence="4">ATCC 16933</strain>
    </source>
</reference>
<evidence type="ECO:0000313" key="5">
    <source>
        <dbReference type="Proteomes" id="UP000799766"/>
    </source>
</evidence>
<evidence type="ECO:0000256" key="2">
    <source>
        <dbReference type="SAM" id="MobiDB-lite"/>
    </source>
</evidence>
<keyword evidence="5" id="KW-1185">Reference proteome</keyword>
<feature type="compositionally biased region" description="Basic residues" evidence="2">
    <location>
        <begin position="129"/>
        <end position="142"/>
    </location>
</feature>
<dbReference type="GO" id="GO:0000981">
    <property type="term" value="F:DNA-binding transcription factor activity, RNA polymerase II-specific"/>
    <property type="evidence" value="ECO:0007669"/>
    <property type="project" value="InterPro"/>
</dbReference>
<dbReference type="OrthoDB" id="4356994at2759"/>
<evidence type="ECO:0000313" key="4">
    <source>
        <dbReference type="EMBL" id="KAF2460987.1"/>
    </source>
</evidence>
<feature type="domain" description="Zn(2)-C6 fungal-type" evidence="3">
    <location>
        <begin position="21"/>
        <end position="49"/>
    </location>
</feature>
<dbReference type="Gene3D" id="4.10.240.10">
    <property type="entry name" value="Zn(2)-C6 fungal-type DNA-binding domain"/>
    <property type="match status" value="1"/>
</dbReference>
<protein>
    <recommendedName>
        <fullName evidence="3">Zn(2)-C6 fungal-type domain-containing protein</fullName>
    </recommendedName>
</protein>
<feature type="compositionally biased region" description="Basic residues" evidence="2">
    <location>
        <begin position="11"/>
        <end position="23"/>
    </location>
</feature>
<evidence type="ECO:0000259" key="3">
    <source>
        <dbReference type="Pfam" id="PF00172"/>
    </source>
</evidence>
<feature type="region of interest" description="Disordered" evidence="2">
    <location>
        <begin position="1"/>
        <end position="23"/>
    </location>
</feature>
<accession>A0A6A6PB76</accession>
<dbReference type="SUPFAM" id="SSF57701">
    <property type="entry name" value="Zn2/Cys6 DNA-binding domain"/>
    <property type="match status" value="1"/>
</dbReference>
<feature type="region of interest" description="Disordered" evidence="2">
    <location>
        <begin position="43"/>
        <end position="151"/>
    </location>
</feature>
<dbReference type="EMBL" id="MU001672">
    <property type="protein sequence ID" value="KAF2460987.1"/>
    <property type="molecule type" value="Genomic_DNA"/>
</dbReference>
<feature type="compositionally biased region" description="Polar residues" evidence="2">
    <location>
        <begin position="1"/>
        <end position="10"/>
    </location>
</feature>
<evidence type="ECO:0000256" key="1">
    <source>
        <dbReference type="ARBA" id="ARBA00023242"/>
    </source>
</evidence>
<sequence>MRTNQNQANLSKKKKNPIGTRKLRCSGDYPRCARCARESVECVYSPQKKMGRPRKRAREAEDDEPATGAGVPQTGWPPPPPPPSSQSHSASSSSTAVPTAVQAFFAPDRRASSSNTSAASDGLNGHHGAAQRRRHSQHHQQHHQQQSRQQPVVMDLGAESAVAAVAAAGIEEGHLLDSLAPADLSAYDNGIVGTDDYGGSGGPGGGGGGSFGALLEDMGVHGYLGIMNAGPASNGDGPMNSFDLGVGMAMASGMEELGFGAQQEHHQHQQHQNHHQNGHAFDAGFSHDGNQALFGFNQTFSPASFLAPYITHDTQHAGAHQTIPEEPTLGHLPTTTPGAVVATPAASPSSSSQPHSCMSTMSQSAAAITAHSRRPFPFSLGPLRDGRRAALAMLDCPLCPTSPMSATQNVYLLGALFAMLAERYRSEAAAIEAEAERASAQGTRKRFLLGDMSREAVEHGWHTGSVDCPARFSVELDAAEWRKLAKKVIKEEVLGAEGGNAAAAAAATENGNGAPNCSSNGNGNGHLAVEEVDEVVSSTAATAAAVAGGYHGHTVPSVVELLQRAEDRQERWHADEAMNAMRARLFPGIQQHMGEEHGGHLCFTVFHRIRKNIQAMDWS</sequence>
<dbReference type="AlphaFoldDB" id="A0A6A6PB76"/>
<dbReference type="CDD" id="cd00067">
    <property type="entry name" value="GAL4"/>
    <property type="match status" value="1"/>
</dbReference>
<dbReference type="Pfam" id="PF00172">
    <property type="entry name" value="Zn_clus"/>
    <property type="match status" value="1"/>
</dbReference>
<keyword evidence="1" id="KW-0539">Nucleus</keyword>
<dbReference type="InterPro" id="IPR036864">
    <property type="entry name" value="Zn2-C6_fun-type_DNA-bd_sf"/>
</dbReference>